<dbReference type="InterPro" id="IPR007217">
    <property type="entry name" value="Per1-like"/>
</dbReference>
<organism evidence="8 9">
    <name type="scientific">Agrocybe pediades</name>
    <dbReference type="NCBI Taxonomy" id="84607"/>
    <lineage>
        <taxon>Eukaryota</taxon>
        <taxon>Fungi</taxon>
        <taxon>Dikarya</taxon>
        <taxon>Basidiomycota</taxon>
        <taxon>Agaricomycotina</taxon>
        <taxon>Agaricomycetes</taxon>
        <taxon>Agaricomycetidae</taxon>
        <taxon>Agaricales</taxon>
        <taxon>Agaricineae</taxon>
        <taxon>Strophariaceae</taxon>
        <taxon>Agrocybe</taxon>
    </lineage>
</organism>
<feature type="transmembrane region" description="Helical" evidence="7">
    <location>
        <begin position="231"/>
        <end position="254"/>
    </location>
</feature>
<keyword evidence="5 7" id="KW-1133">Transmembrane helix</keyword>
<comment type="function">
    <text evidence="7">Involved in the lipid remodeling steps of GPI-anchor maturation.</text>
</comment>
<keyword evidence="9" id="KW-1185">Reference proteome</keyword>
<evidence type="ECO:0000256" key="6">
    <source>
        <dbReference type="ARBA" id="ARBA00023136"/>
    </source>
</evidence>
<keyword evidence="7" id="KW-0256">Endoplasmic reticulum</keyword>
<evidence type="ECO:0000256" key="5">
    <source>
        <dbReference type="ARBA" id="ARBA00022989"/>
    </source>
</evidence>
<dbReference type="PANTHER" id="PTHR13148:SF0">
    <property type="entry name" value="POST-GPI ATTACHMENT TO PROTEINS FACTOR 3"/>
    <property type="match status" value="1"/>
</dbReference>
<feature type="transmembrane region" description="Helical" evidence="7">
    <location>
        <begin position="275"/>
        <end position="295"/>
    </location>
</feature>
<dbReference type="Proteomes" id="UP000521872">
    <property type="component" value="Unassembled WGS sequence"/>
</dbReference>
<proteinExistence type="inferred from homology"/>
<feature type="transmembrane region" description="Helical" evidence="7">
    <location>
        <begin position="163"/>
        <end position="182"/>
    </location>
</feature>
<dbReference type="GO" id="GO:0005789">
    <property type="term" value="C:endoplasmic reticulum membrane"/>
    <property type="evidence" value="ECO:0007669"/>
    <property type="project" value="UniProtKB-SubCell"/>
</dbReference>
<evidence type="ECO:0000313" key="8">
    <source>
        <dbReference type="EMBL" id="KAF4614457.1"/>
    </source>
</evidence>
<feature type="chain" id="PRO_5034299756" description="Post-GPI attachment to proteins factor 3" evidence="7">
    <location>
        <begin position="19"/>
        <end position="340"/>
    </location>
</feature>
<keyword evidence="6 7" id="KW-0472">Membrane</keyword>
<dbReference type="PANTHER" id="PTHR13148">
    <property type="entry name" value="PER1-RELATED"/>
    <property type="match status" value="1"/>
</dbReference>
<evidence type="ECO:0000256" key="1">
    <source>
        <dbReference type="ARBA" id="ARBA00004127"/>
    </source>
</evidence>
<comment type="caution">
    <text evidence="8">The sequence shown here is derived from an EMBL/GenBank/DDBJ whole genome shotgun (WGS) entry which is preliminary data.</text>
</comment>
<dbReference type="GO" id="GO:0016788">
    <property type="term" value="F:hydrolase activity, acting on ester bonds"/>
    <property type="evidence" value="ECO:0007669"/>
    <property type="project" value="TreeGrafter"/>
</dbReference>
<dbReference type="Pfam" id="PF04080">
    <property type="entry name" value="Per1"/>
    <property type="match status" value="1"/>
</dbReference>
<reference evidence="8 9" key="1">
    <citation type="submission" date="2019-12" db="EMBL/GenBank/DDBJ databases">
        <authorList>
            <person name="Floudas D."/>
            <person name="Bentzer J."/>
            <person name="Ahren D."/>
            <person name="Johansson T."/>
            <person name="Persson P."/>
            <person name="Tunlid A."/>
        </authorList>
    </citation>
    <scope>NUCLEOTIDE SEQUENCE [LARGE SCALE GENOMIC DNA]</scope>
    <source>
        <strain evidence="8 9">CBS 102.39</strain>
    </source>
</reference>
<evidence type="ECO:0000313" key="9">
    <source>
        <dbReference type="Proteomes" id="UP000521872"/>
    </source>
</evidence>
<feature type="transmembrane region" description="Helical" evidence="7">
    <location>
        <begin position="90"/>
        <end position="111"/>
    </location>
</feature>
<sequence length="340" mass="38882">MLIPNALLVFTFLSGALASSGDRNPEFNACVDRCQAESCQPLQADTLPIGLRLTRWTCSDDCKYNCMHYITDRAVEQGKLVEQYYGKWPFWRLGGIQEPASVAFSLLNLWAHARGGAKIRRRISQDHPMRSYYLTWSMVGINAWIWSSVFHTRDLPVTEKLDYFAAALAIMYALYYTSLRVFHLYPVRQSSRLTLSSKTSGSWIHKALATVCIVAYIGHVSYLTLLPRFDYAYNMAFNVGVGLAHNFLWIAYSLPASWSILRRFPGRPKSYRPGFVNQAALFVLLTTLAIALELFDFPPWGRIIDAHSLWHLATVPIAFLWYDFLLADSLDPSWREQRLS</sequence>
<dbReference type="EMBL" id="JAACJL010000044">
    <property type="protein sequence ID" value="KAF4614457.1"/>
    <property type="molecule type" value="Genomic_DNA"/>
</dbReference>
<keyword evidence="3 7" id="KW-0812">Transmembrane</keyword>
<dbReference type="AlphaFoldDB" id="A0A8H4VLZ4"/>
<feature type="transmembrane region" description="Helical" evidence="7">
    <location>
        <begin position="132"/>
        <end position="151"/>
    </location>
</feature>
<feature type="transmembrane region" description="Helical" evidence="7">
    <location>
        <begin position="307"/>
        <end position="327"/>
    </location>
</feature>
<accession>A0A8H4VLZ4</accession>
<comment type="subcellular location">
    <subcellularLocation>
        <location evidence="1">Endomembrane system</location>
        <topology evidence="1">Multi-pass membrane protein</topology>
    </subcellularLocation>
    <subcellularLocation>
        <location evidence="7">Endoplasmic reticulum membrane</location>
        <topology evidence="7">Multi-pass membrane protein</topology>
    </subcellularLocation>
</comment>
<feature type="transmembrane region" description="Helical" evidence="7">
    <location>
        <begin position="203"/>
        <end position="225"/>
    </location>
</feature>
<keyword evidence="2 7" id="KW-0337">GPI-anchor biosynthesis</keyword>
<name>A0A8H4VLZ4_9AGAR</name>
<evidence type="ECO:0000256" key="3">
    <source>
        <dbReference type="ARBA" id="ARBA00022692"/>
    </source>
</evidence>
<feature type="signal peptide" evidence="7">
    <location>
        <begin position="1"/>
        <end position="18"/>
    </location>
</feature>
<protein>
    <recommendedName>
        <fullName evidence="7">Post-GPI attachment to proteins factor 3</fullName>
    </recommendedName>
</protein>
<gene>
    <name evidence="8" type="ORF">D9613_003314</name>
</gene>
<evidence type="ECO:0000256" key="4">
    <source>
        <dbReference type="ARBA" id="ARBA00022729"/>
    </source>
</evidence>
<evidence type="ECO:0000256" key="2">
    <source>
        <dbReference type="ARBA" id="ARBA00022502"/>
    </source>
</evidence>
<keyword evidence="4 7" id="KW-0732">Signal</keyword>
<comment type="similarity">
    <text evidence="7">Belongs to the PGAP3 family.</text>
</comment>
<evidence type="ECO:0000256" key="7">
    <source>
        <dbReference type="RuleBase" id="RU365066"/>
    </source>
</evidence>
<dbReference type="GO" id="GO:0006506">
    <property type="term" value="P:GPI anchor biosynthetic process"/>
    <property type="evidence" value="ECO:0007669"/>
    <property type="project" value="UniProtKB-KW"/>
</dbReference>